<feature type="signal peptide" evidence="1">
    <location>
        <begin position="1"/>
        <end position="27"/>
    </location>
</feature>
<evidence type="ECO:0000313" key="3">
    <source>
        <dbReference type="Proteomes" id="UP000255367"/>
    </source>
</evidence>
<proteinExistence type="predicted"/>
<keyword evidence="1" id="KW-0732">Signal</keyword>
<dbReference type="AlphaFoldDB" id="A0A380NJJ3"/>
<reference evidence="2 3" key="1">
    <citation type="submission" date="2018-06" db="EMBL/GenBank/DDBJ databases">
        <authorList>
            <consortium name="Pathogen Informatics"/>
            <person name="Doyle S."/>
        </authorList>
    </citation>
    <scope>NUCLEOTIDE SEQUENCE [LARGE SCALE GENOMIC DNA]</scope>
    <source>
        <strain evidence="2 3">NCTC12020</strain>
    </source>
</reference>
<dbReference type="Gene3D" id="2.60.40.3500">
    <property type="match status" value="1"/>
</dbReference>
<keyword evidence="3" id="KW-1185">Reference proteome</keyword>
<accession>A0A380NJJ3</accession>
<dbReference type="OrthoDB" id="9816453at2"/>
<feature type="chain" id="PRO_5016862776" evidence="1">
    <location>
        <begin position="28"/>
        <end position="464"/>
    </location>
</feature>
<dbReference type="EMBL" id="UHIO01000001">
    <property type="protein sequence ID" value="SUP42535.1"/>
    <property type="molecule type" value="Genomic_DNA"/>
</dbReference>
<evidence type="ECO:0000313" key="2">
    <source>
        <dbReference type="EMBL" id="SUP42535.1"/>
    </source>
</evidence>
<sequence>MKAYKQTLKLAILAGLIGSGTVFHNMAADLTAVRATNETGHTRVVLDMQGLPNGWSSIYNENGQQLKVHLPATTNKTSGPVQYNNRNSGVLKGVSLVATNDGLDMSLAVNQDVRYHIFTLEEPDRVVLDLFNNYEQRTTKSLKSGVTHTQWDTSTDTGRVKVDVLEIGPLEPVEAVTGHEGGQNLQELAPAGAIAVGIHKVGSVEPRVEKDSDVSTIKTASGAIIPIVDSREITPSASIRYVPSQGYVFDLQSKKLQLTEGDKTYVVNGINRSRGANELIAYNTYYGTSTGTNIYGQEVTIRKNKVVAKNQANSLLASGDIVLSGHGTMIPVLQALQVGDVVDLQIIQPVATISKVGTMLASDDYIVLRDSVATSYDEGRYRGRTLLGVKVDGSLVVLVASGNYRAYTGITLAQGGARLKQFGAINGIDVGFNQDNDIWANGVYIHRDVTSSGPALYERAIIFP</sequence>
<name>A0A380NJJ3_9FIRM</name>
<gene>
    <name evidence="2" type="ORF">NCTC12020_00886</name>
</gene>
<protein>
    <submittedName>
        <fullName evidence="2">Localisation of periplasmic protein complexes</fullName>
    </submittedName>
</protein>
<dbReference type="RefSeq" id="WP_115310096.1">
    <property type="nucleotide sequence ID" value="NZ_UHIO01000001.1"/>
</dbReference>
<dbReference type="Proteomes" id="UP000255367">
    <property type="component" value="Unassembled WGS sequence"/>
</dbReference>
<evidence type="ECO:0000256" key="1">
    <source>
        <dbReference type="SAM" id="SignalP"/>
    </source>
</evidence>
<organism evidence="2 3">
    <name type="scientific">Veillonella criceti</name>
    <dbReference type="NCBI Taxonomy" id="103891"/>
    <lineage>
        <taxon>Bacteria</taxon>
        <taxon>Bacillati</taxon>
        <taxon>Bacillota</taxon>
        <taxon>Negativicutes</taxon>
        <taxon>Veillonellales</taxon>
        <taxon>Veillonellaceae</taxon>
        <taxon>Veillonella</taxon>
    </lineage>
</organism>